<evidence type="ECO:0000313" key="10">
    <source>
        <dbReference type="EMBL" id="KAK5874382.1"/>
    </source>
</evidence>
<evidence type="ECO:0000256" key="4">
    <source>
        <dbReference type="ARBA" id="ARBA00022989"/>
    </source>
</evidence>
<feature type="transmembrane region" description="Helical" evidence="8">
    <location>
        <begin position="244"/>
        <end position="265"/>
    </location>
</feature>
<feature type="transmembrane region" description="Helical" evidence="8">
    <location>
        <begin position="331"/>
        <end position="353"/>
    </location>
</feature>
<dbReference type="Gene3D" id="1.20.1250.20">
    <property type="entry name" value="MFS general substrate transporter like domains"/>
    <property type="match status" value="1"/>
</dbReference>
<name>A0AAN7YH83_ELEMC</name>
<feature type="transmembrane region" description="Helical" evidence="8">
    <location>
        <begin position="153"/>
        <end position="173"/>
    </location>
</feature>
<dbReference type="InterPro" id="IPR020846">
    <property type="entry name" value="MFS_dom"/>
</dbReference>
<feature type="transmembrane region" description="Helical" evidence="8">
    <location>
        <begin position="307"/>
        <end position="325"/>
    </location>
</feature>
<evidence type="ECO:0000256" key="3">
    <source>
        <dbReference type="ARBA" id="ARBA00022692"/>
    </source>
</evidence>
<evidence type="ECO:0000259" key="9">
    <source>
        <dbReference type="PROSITE" id="PS50850"/>
    </source>
</evidence>
<proteinExistence type="predicted"/>
<dbReference type="InterPro" id="IPR001958">
    <property type="entry name" value="Tet-R_TetA/multi-R_MdtG-like"/>
</dbReference>
<comment type="function">
    <text evidence="7">May act as a transporter of organic cations based on a proton efflux antiport mechanism. May play a role in the transport of chloroquine and quinidine-related compounds in kidney. Plays a role in the regulation of lipid metabolism.</text>
</comment>
<evidence type="ECO:0000313" key="11">
    <source>
        <dbReference type="Proteomes" id="UP001346869"/>
    </source>
</evidence>
<sequence>MSSRGETAEETAKASVPIQAHVIDQPKRKKIINIVYLIITLDITWMFLQFSITPYLAKKLGFDTLWLGYLQTMVGLTQLVGGPMFGRFADIFGARTALSLSCSATIVFFLLLAIASNPAMLFFHKVPTVFMHVLPASQMVVADLSEPDKRAAALSKIGLCFGIGMIAGSTLGGQLNTRYGETFTACFGALGSAFSLLLVLKFIPKSTKAQATGTNKDSENKSKSIFNMGEITRLMKFPGVMRMFVVKIIAGLPSGIFQVMFSIIAMEFFKLTPEQNGYLMAYFGIASMVIQGGVIGRLTASYSESSLLLLSIGISSLVGLAQAYMQNVFQFCLTVIPMMFALSMFNVITDTMLTKNVPSSETGTMLGLCGSVQSLLRTVGPTVGGFLYVNYGISSIGLIQFVVNIAVFVYLLQRQVTKTAKQKE</sequence>
<keyword evidence="2" id="KW-1003">Cell membrane</keyword>
<dbReference type="PRINTS" id="PR01035">
    <property type="entry name" value="TCRTETA"/>
</dbReference>
<dbReference type="GO" id="GO:0022857">
    <property type="term" value="F:transmembrane transporter activity"/>
    <property type="evidence" value="ECO:0007669"/>
    <property type="project" value="InterPro"/>
</dbReference>
<feature type="transmembrane region" description="Helical" evidence="8">
    <location>
        <begin position="64"/>
        <end position="85"/>
    </location>
</feature>
<dbReference type="FunFam" id="1.20.1250.20:FF:000297">
    <property type="entry name" value="Solute carrier family 22 member 18"/>
    <property type="match status" value="1"/>
</dbReference>
<keyword evidence="4 8" id="KW-1133">Transmembrane helix</keyword>
<dbReference type="Proteomes" id="UP001346869">
    <property type="component" value="Unassembled WGS sequence"/>
</dbReference>
<evidence type="ECO:0000256" key="6">
    <source>
        <dbReference type="ARBA" id="ARBA00078639"/>
    </source>
</evidence>
<dbReference type="GO" id="GO:0016324">
    <property type="term" value="C:apical plasma membrane"/>
    <property type="evidence" value="ECO:0007669"/>
    <property type="project" value="UniProtKB-SubCell"/>
</dbReference>
<dbReference type="Pfam" id="PF07690">
    <property type="entry name" value="MFS_1"/>
    <property type="match status" value="2"/>
</dbReference>
<accession>A0AAN7YH83</accession>
<keyword evidence="11" id="KW-1185">Reference proteome</keyword>
<reference evidence="10 11" key="2">
    <citation type="journal article" date="2023" name="Mol. Biol. Evol.">
        <title>Genomics of Secondarily Temperate Adaptation in the Only Non-Antarctic Icefish.</title>
        <authorList>
            <person name="Rivera-Colon A.G."/>
            <person name="Rayamajhi N."/>
            <person name="Minhas B.F."/>
            <person name="Madrigal G."/>
            <person name="Bilyk K.T."/>
            <person name="Yoon V."/>
            <person name="Hune M."/>
            <person name="Gregory S."/>
            <person name="Cheng C.H.C."/>
            <person name="Catchen J.M."/>
        </authorList>
    </citation>
    <scope>NUCLEOTIDE SEQUENCE [LARGE SCALE GENOMIC DNA]</scope>
    <source>
        <strain evidence="10">JMC-PN-2008</strain>
    </source>
</reference>
<evidence type="ECO:0000256" key="8">
    <source>
        <dbReference type="SAM" id="Phobius"/>
    </source>
</evidence>
<feature type="transmembrane region" description="Helical" evidence="8">
    <location>
        <begin position="34"/>
        <end position="52"/>
    </location>
</feature>
<dbReference type="PANTHER" id="PTHR24002">
    <property type="entry name" value="SOLUTE CARRIER FAMILY 22 MEMBER 18"/>
    <property type="match status" value="1"/>
</dbReference>
<dbReference type="SUPFAM" id="SSF103473">
    <property type="entry name" value="MFS general substrate transporter"/>
    <property type="match status" value="1"/>
</dbReference>
<keyword evidence="5 8" id="KW-0472">Membrane</keyword>
<feature type="transmembrane region" description="Helical" evidence="8">
    <location>
        <begin position="179"/>
        <end position="200"/>
    </location>
</feature>
<evidence type="ECO:0000256" key="7">
    <source>
        <dbReference type="ARBA" id="ARBA00093348"/>
    </source>
</evidence>
<evidence type="ECO:0000256" key="2">
    <source>
        <dbReference type="ARBA" id="ARBA00022475"/>
    </source>
</evidence>
<dbReference type="InterPro" id="IPR011701">
    <property type="entry name" value="MFS"/>
</dbReference>
<dbReference type="InterPro" id="IPR036259">
    <property type="entry name" value="MFS_trans_sf"/>
</dbReference>
<comment type="caution">
    <text evidence="10">The sequence shown here is derived from an EMBL/GenBank/DDBJ whole genome shotgun (WGS) entry which is preliminary data.</text>
</comment>
<protein>
    <recommendedName>
        <fullName evidence="6">Organic cation transporter-like protein 2</fullName>
    </recommendedName>
</protein>
<comment type="subcellular location">
    <subcellularLocation>
        <location evidence="1">Apical cell membrane</location>
        <topology evidence="1">Multi-pass membrane protein</topology>
    </subcellularLocation>
</comment>
<gene>
    <name evidence="10" type="ORF">PBY51_019329</name>
</gene>
<dbReference type="PROSITE" id="PS50850">
    <property type="entry name" value="MFS"/>
    <property type="match status" value="1"/>
</dbReference>
<evidence type="ECO:0000256" key="1">
    <source>
        <dbReference type="ARBA" id="ARBA00004424"/>
    </source>
</evidence>
<keyword evidence="3 8" id="KW-0812">Transmembrane</keyword>
<organism evidence="10 11">
    <name type="scientific">Eleginops maclovinus</name>
    <name type="common">Patagonian blennie</name>
    <name type="synonym">Eleginus maclovinus</name>
    <dbReference type="NCBI Taxonomy" id="56733"/>
    <lineage>
        <taxon>Eukaryota</taxon>
        <taxon>Metazoa</taxon>
        <taxon>Chordata</taxon>
        <taxon>Craniata</taxon>
        <taxon>Vertebrata</taxon>
        <taxon>Euteleostomi</taxon>
        <taxon>Actinopterygii</taxon>
        <taxon>Neopterygii</taxon>
        <taxon>Teleostei</taxon>
        <taxon>Neoteleostei</taxon>
        <taxon>Acanthomorphata</taxon>
        <taxon>Eupercaria</taxon>
        <taxon>Perciformes</taxon>
        <taxon>Notothenioidei</taxon>
        <taxon>Eleginopidae</taxon>
        <taxon>Eleginops</taxon>
    </lineage>
</organism>
<dbReference type="CDD" id="cd17331">
    <property type="entry name" value="MFS_SLC22A18"/>
    <property type="match status" value="1"/>
</dbReference>
<evidence type="ECO:0000256" key="5">
    <source>
        <dbReference type="ARBA" id="ARBA00023136"/>
    </source>
</evidence>
<dbReference type="GO" id="GO:0005635">
    <property type="term" value="C:nuclear envelope"/>
    <property type="evidence" value="ECO:0007669"/>
    <property type="project" value="TreeGrafter"/>
</dbReference>
<dbReference type="PANTHER" id="PTHR24002:SF3">
    <property type="entry name" value="SOLUTE CARRIER FAMILY 22 MEMBER 18"/>
    <property type="match status" value="1"/>
</dbReference>
<dbReference type="AlphaFoldDB" id="A0AAN7YH83"/>
<feature type="transmembrane region" description="Helical" evidence="8">
    <location>
        <begin position="277"/>
        <end position="295"/>
    </location>
</feature>
<feature type="transmembrane region" description="Helical" evidence="8">
    <location>
        <begin position="393"/>
        <end position="412"/>
    </location>
</feature>
<feature type="domain" description="Major facilitator superfamily (MFS) profile" evidence="9">
    <location>
        <begin position="28"/>
        <end position="418"/>
    </location>
</feature>
<dbReference type="EMBL" id="JAUZQC010000003">
    <property type="protein sequence ID" value="KAK5874382.1"/>
    <property type="molecule type" value="Genomic_DNA"/>
</dbReference>
<reference evidence="10 11" key="1">
    <citation type="journal article" date="2023" name="Genes (Basel)">
        <title>Chromosome-Level Genome Assembly and Circadian Gene Repertoire of the Patagonia Blennie Eleginops maclovinus-The Closest Ancestral Proxy of Antarctic Cryonotothenioids.</title>
        <authorList>
            <person name="Cheng C.C."/>
            <person name="Rivera-Colon A.G."/>
            <person name="Minhas B.F."/>
            <person name="Wilson L."/>
            <person name="Rayamajhi N."/>
            <person name="Vargas-Chacoff L."/>
            <person name="Catchen J.M."/>
        </authorList>
    </citation>
    <scope>NUCLEOTIDE SEQUENCE [LARGE SCALE GENOMIC DNA]</scope>
    <source>
        <strain evidence="10">JMC-PN-2008</strain>
    </source>
</reference>
<feature type="transmembrane region" description="Helical" evidence="8">
    <location>
        <begin position="97"/>
        <end position="115"/>
    </location>
</feature>